<dbReference type="Gene3D" id="1.10.1740.10">
    <property type="match status" value="1"/>
</dbReference>
<evidence type="ECO:0000259" key="1">
    <source>
        <dbReference type="Pfam" id="PF04542"/>
    </source>
</evidence>
<reference evidence="4" key="1">
    <citation type="submission" date="2018-04" db="EMBL/GenBank/DDBJ databases">
        <authorList>
            <person name="Liu S."/>
            <person name="Wang Z."/>
            <person name="Li J."/>
        </authorList>
    </citation>
    <scope>NUCLEOTIDE SEQUENCE [LARGE SCALE GENOMIC DNA]</scope>
    <source>
        <strain evidence="4">622</strain>
    </source>
</reference>
<dbReference type="InterPro" id="IPR007627">
    <property type="entry name" value="RNA_pol_sigma70_r2"/>
</dbReference>
<dbReference type="InterPro" id="IPR013325">
    <property type="entry name" value="RNA_pol_sigma_r2"/>
</dbReference>
<organism evidence="3 4">
    <name type="scientific">Mycetocola zhujimingii</name>
    <dbReference type="NCBI Taxonomy" id="2079792"/>
    <lineage>
        <taxon>Bacteria</taxon>
        <taxon>Bacillati</taxon>
        <taxon>Actinomycetota</taxon>
        <taxon>Actinomycetes</taxon>
        <taxon>Micrococcales</taxon>
        <taxon>Microbacteriaceae</taxon>
        <taxon>Mycetocola</taxon>
    </lineage>
</organism>
<dbReference type="EMBL" id="QEFB01000001">
    <property type="protein sequence ID" value="PWC08126.1"/>
    <property type="molecule type" value="Genomic_DNA"/>
</dbReference>
<dbReference type="SUPFAM" id="SSF88659">
    <property type="entry name" value="Sigma3 and sigma4 domains of RNA polymerase sigma factors"/>
    <property type="match status" value="1"/>
</dbReference>
<evidence type="ECO:0000313" key="4">
    <source>
        <dbReference type="Proteomes" id="UP000244962"/>
    </source>
</evidence>
<dbReference type="Proteomes" id="UP000244962">
    <property type="component" value="Unassembled WGS sequence"/>
</dbReference>
<evidence type="ECO:0000259" key="2">
    <source>
        <dbReference type="Pfam" id="PF20239"/>
    </source>
</evidence>
<proteinExistence type="predicted"/>
<dbReference type="InterPro" id="IPR046531">
    <property type="entry name" value="DUF6596"/>
</dbReference>
<dbReference type="PANTHER" id="PTHR47756:SF2">
    <property type="entry name" value="BLL6612 PROTEIN"/>
    <property type="match status" value="1"/>
</dbReference>
<comment type="caution">
    <text evidence="3">The sequence shown here is derived from an EMBL/GenBank/DDBJ whole genome shotgun (WGS) entry which is preliminary data.</text>
</comment>
<dbReference type="AlphaFoldDB" id="A0A2U1TGX7"/>
<protein>
    <submittedName>
        <fullName evidence="3">RNA polymerase subunit sigma-70</fullName>
    </submittedName>
</protein>
<name>A0A2U1TGX7_9MICO</name>
<dbReference type="Pfam" id="PF20239">
    <property type="entry name" value="DUF6596"/>
    <property type="match status" value="1"/>
</dbReference>
<keyword evidence="4" id="KW-1185">Reference proteome</keyword>
<feature type="domain" description="DUF6596" evidence="2">
    <location>
        <begin position="183"/>
        <end position="283"/>
    </location>
</feature>
<evidence type="ECO:0000313" key="3">
    <source>
        <dbReference type="EMBL" id="PWC08126.1"/>
    </source>
</evidence>
<feature type="domain" description="RNA polymerase sigma-70 region 2" evidence="1">
    <location>
        <begin position="19"/>
        <end position="80"/>
    </location>
</feature>
<gene>
    <name evidence="3" type="ORF">DF223_01875</name>
</gene>
<sequence>MAERGLTAAEVAEQVARDSHGRLLAILASRSGDIFAAEDAIADALERALLSWPAAGVPMNPEGWIFQVARNRLRDHFHSAAQRTSVPLERANADEDATGEADIDAIPDKRLALLFTCAHPAIDPAIRTPLMLQTVLGLDAESVATAYATPRQTMAQRLVRAKRRIRDAGIPFRVPDRSGMPGRLPAVLEAIYGAYAIDWQVVSGTTIRGSLSTEALNLAEIVAELLPDEPEVLGLAALLWLSISRTGARTLPDGTLVPLDEQDTSVWDATAIARGEAYLARAHGLGTIGRFQIEAAIQSVHCARASTGTTDLRALRTLSEALVAVAPTLGARVALAAVIGQTDGPTAGLAALDAITEAGASRFQPAWAVRAHLLSQADRRREAVDAYGRAISLTTDAPTRAWLRHRADAVRADDGIR</sequence>
<dbReference type="SUPFAM" id="SSF88946">
    <property type="entry name" value="Sigma2 domain of RNA polymerase sigma factors"/>
    <property type="match status" value="1"/>
</dbReference>
<dbReference type="GO" id="GO:0003700">
    <property type="term" value="F:DNA-binding transcription factor activity"/>
    <property type="evidence" value="ECO:0007669"/>
    <property type="project" value="InterPro"/>
</dbReference>
<dbReference type="PANTHER" id="PTHR47756">
    <property type="entry name" value="BLL6612 PROTEIN-RELATED"/>
    <property type="match status" value="1"/>
</dbReference>
<dbReference type="Pfam" id="PF04542">
    <property type="entry name" value="Sigma70_r2"/>
    <property type="match status" value="1"/>
</dbReference>
<dbReference type="RefSeq" id="WP_108961997.1">
    <property type="nucleotide sequence ID" value="NZ_QEFB01000001.1"/>
</dbReference>
<dbReference type="GO" id="GO:0006352">
    <property type="term" value="P:DNA-templated transcription initiation"/>
    <property type="evidence" value="ECO:0007669"/>
    <property type="project" value="InterPro"/>
</dbReference>
<accession>A0A2U1TGX7</accession>
<dbReference type="InterPro" id="IPR013324">
    <property type="entry name" value="RNA_pol_sigma_r3/r4-like"/>
</dbReference>